<comment type="caution">
    <text evidence="1">The sequence shown here is derived from an EMBL/GenBank/DDBJ whole genome shotgun (WGS) entry which is preliminary data.</text>
</comment>
<reference evidence="1" key="1">
    <citation type="submission" date="2015-05" db="EMBL/GenBank/DDBJ databases">
        <title>Permanent draft genome of Rhodopirellula islandicus K833.</title>
        <authorList>
            <person name="Kizina J."/>
            <person name="Richter M."/>
            <person name="Glockner F.O."/>
            <person name="Harder J."/>
        </authorList>
    </citation>
    <scope>NUCLEOTIDE SEQUENCE [LARGE SCALE GENOMIC DNA]</scope>
    <source>
        <strain evidence="1">K833</strain>
    </source>
</reference>
<protein>
    <submittedName>
        <fullName evidence="1">Uncharacterized protein</fullName>
    </submittedName>
</protein>
<dbReference type="EMBL" id="LECT01000028">
    <property type="protein sequence ID" value="KLU04480.1"/>
    <property type="molecule type" value="Genomic_DNA"/>
</dbReference>
<accession>A0A0J1BD06</accession>
<dbReference type="AlphaFoldDB" id="A0A0J1BD06"/>
<gene>
    <name evidence="1" type="ORF">RISK_003534</name>
</gene>
<dbReference type="STRING" id="595434.RISK_003534"/>
<evidence type="ECO:0000313" key="1">
    <source>
        <dbReference type="EMBL" id="KLU04480.1"/>
    </source>
</evidence>
<sequence>MVCCAACSRNRAVVHHIRCGDLSRESMGFPNGVTLPLSCVAGQRTAGNIEKVGF</sequence>
<proteinExistence type="predicted"/>
<dbReference type="PATRIC" id="fig|595434.4.peg.3365"/>
<dbReference type="Proteomes" id="UP000036367">
    <property type="component" value="Unassembled WGS sequence"/>
</dbReference>
<name>A0A0J1BD06_RHOIS</name>
<organism evidence="1 2">
    <name type="scientific">Rhodopirellula islandica</name>
    <dbReference type="NCBI Taxonomy" id="595434"/>
    <lineage>
        <taxon>Bacteria</taxon>
        <taxon>Pseudomonadati</taxon>
        <taxon>Planctomycetota</taxon>
        <taxon>Planctomycetia</taxon>
        <taxon>Pirellulales</taxon>
        <taxon>Pirellulaceae</taxon>
        <taxon>Rhodopirellula</taxon>
    </lineage>
</organism>
<evidence type="ECO:0000313" key="2">
    <source>
        <dbReference type="Proteomes" id="UP000036367"/>
    </source>
</evidence>
<keyword evidence="2" id="KW-1185">Reference proteome</keyword>